<evidence type="ECO:0000256" key="15">
    <source>
        <dbReference type="ARBA" id="ARBA00031061"/>
    </source>
</evidence>
<evidence type="ECO:0000256" key="10">
    <source>
        <dbReference type="ARBA" id="ARBA00022801"/>
    </source>
</evidence>
<name>A0A1Q3E4F1_LENED</name>
<dbReference type="InterPro" id="IPR008979">
    <property type="entry name" value="Galactose-bd-like_sf"/>
</dbReference>
<evidence type="ECO:0000256" key="14">
    <source>
        <dbReference type="ARBA" id="ARBA00023295"/>
    </source>
</evidence>
<feature type="transmembrane region" description="Helical" evidence="16">
    <location>
        <begin position="52"/>
        <end position="76"/>
    </location>
</feature>
<evidence type="ECO:0000256" key="13">
    <source>
        <dbReference type="ARBA" id="ARBA00023180"/>
    </source>
</evidence>
<evidence type="ECO:0000256" key="2">
    <source>
        <dbReference type="ARBA" id="ARBA00004141"/>
    </source>
</evidence>
<dbReference type="InterPro" id="IPR017853">
    <property type="entry name" value="GH"/>
</dbReference>
<dbReference type="PANTHER" id="PTHR43730:SF5">
    <property type="entry name" value="BETA-MANNOSIDASE A"/>
    <property type="match status" value="1"/>
</dbReference>
<dbReference type="Pfam" id="PF02535">
    <property type="entry name" value="Zip"/>
    <property type="match status" value="1"/>
</dbReference>
<dbReference type="GO" id="GO:0046873">
    <property type="term" value="F:metal ion transmembrane transporter activity"/>
    <property type="evidence" value="ECO:0007669"/>
    <property type="project" value="InterPro"/>
</dbReference>
<dbReference type="UniPathway" id="UPA00280"/>
<keyword evidence="12 16" id="KW-0472">Membrane</keyword>
<evidence type="ECO:0000313" key="20">
    <source>
        <dbReference type="Proteomes" id="UP000188533"/>
    </source>
</evidence>
<feature type="transmembrane region" description="Helical" evidence="16">
    <location>
        <begin position="216"/>
        <end position="239"/>
    </location>
</feature>
<feature type="domain" description="Beta-mannosidase Ig-fold" evidence="17">
    <location>
        <begin position="1216"/>
        <end position="1302"/>
    </location>
</feature>
<keyword evidence="20" id="KW-1185">Reference proteome</keyword>
<comment type="caution">
    <text evidence="19">The sequence shown here is derived from an EMBL/GenBank/DDBJ whole genome shotgun (WGS) entry which is preliminary data.</text>
</comment>
<dbReference type="GO" id="GO:0005576">
    <property type="term" value="C:extracellular region"/>
    <property type="evidence" value="ECO:0007669"/>
    <property type="project" value="UniProtKB-SubCell"/>
</dbReference>
<dbReference type="PANTHER" id="PTHR43730">
    <property type="entry name" value="BETA-MANNOSIDASE"/>
    <property type="match status" value="1"/>
</dbReference>
<dbReference type="InterPro" id="IPR003689">
    <property type="entry name" value="ZIP"/>
</dbReference>
<dbReference type="GO" id="GO:0016020">
    <property type="term" value="C:membrane"/>
    <property type="evidence" value="ECO:0007669"/>
    <property type="project" value="UniProtKB-SubCell"/>
</dbReference>
<evidence type="ECO:0000256" key="3">
    <source>
        <dbReference type="ARBA" id="ARBA00004613"/>
    </source>
</evidence>
<comment type="subunit">
    <text evidence="5">Homodimer.</text>
</comment>
<evidence type="ECO:0000256" key="16">
    <source>
        <dbReference type="SAM" id="Phobius"/>
    </source>
</evidence>
<dbReference type="Gene3D" id="2.60.120.260">
    <property type="entry name" value="Galactose-binding domain-like"/>
    <property type="match status" value="1"/>
</dbReference>
<organism evidence="19 20">
    <name type="scientific">Lentinula edodes</name>
    <name type="common">Shiitake mushroom</name>
    <name type="synonym">Lentinus edodes</name>
    <dbReference type="NCBI Taxonomy" id="5353"/>
    <lineage>
        <taxon>Eukaryota</taxon>
        <taxon>Fungi</taxon>
        <taxon>Dikarya</taxon>
        <taxon>Basidiomycota</taxon>
        <taxon>Agaricomycotina</taxon>
        <taxon>Agaricomycetes</taxon>
        <taxon>Agaricomycetidae</taxon>
        <taxon>Agaricales</taxon>
        <taxon>Marasmiineae</taxon>
        <taxon>Omphalotaceae</taxon>
        <taxon>Lentinula</taxon>
    </lineage>
</organism>
<dbReference type="GO" id="GO:0006516">
    <property type="term" value="P:glycoprotein catabolic process"/>
    <property type="evidence" value="ECO:0007669"/>
    <property type="project" value="TreeGrafter"/>
</dbReference>
<feature type="transmembrane region" description="Helical" evidence="16">
    <location>
        <begin position="332"/>
        <end position="351"/>
    </location>
</feature>
<evidence type="ECO:0000256" key="12">
    <source>
        <dbReference type="ARBA" id="ARBA00023136"/>
    </source>
</evidence>
<dbReference type="InterPro" id="IPR050887">
    <property type="entry name" value="Beta-mannosidase_GH2"/>
</dbReference>
<keyword evidence="9 16" id="KW-0812">Transmembrane</keyword>
<feature type="transmembrane region" description="Helical" evidence="16">
    <location>
        <begin position="245"/>
        <end position="267"/>
    </location>
</feature>
<dbReference type="GO" id="GO:0004567">
    <property type="term" value="F:beta-mannosidase activity"/>
    <property type="evidence" value="ECO:0007669"/>
    <property type="project" value="UniProtKB-EC"/>
</dbReference>
<keyword evidence="14" id="KW-0326">Glycosidase</keyword>
<evidence type="ECO:0000256" key="5">
    <source>
        <dbReference type="ARBA" id="ARBA00011738"/>
    </source>
</evidence>
<protein>
    <recommendedName>
        <fullName evidence="7">Beta-mannosidase A</fullName>
        <ecNumber evidence="6">3.2.1.25</ecNumber>
    </recommendedName>
    <alternativeName>
        <fullName evidence="15">Mannanase A</fullName>
    </alternativeName>
</protein>
<feature type="transmembrane region" description="Helical" evidence="16">
    <location>
        <begin position="88"/>
        <end position="107"/>
    </location>
</feature>
<dbReference type="InterPro" id="IPR036156">
    <property type="entry name" value="Beta-gal/glucu_dom_sf"/>
</dbReference>
<evidence type="ECO:0000259" key="17">
    <source>
        <dbReference type="Pfam" id="PF17753"/>
    </source>
</evidence>
<evidence type="ECO:0000256" key="4">
    <source>
        <dbReference type="ARBA" id="ARBA00007483"/>
    </source>
</evidence>
<reference evidence="19 20" key="2">
    <citation type="submission" date="2017-02" db="EMBL/GenBank/DDBJ databases">
        <title>A genome survey and senescence transcriptome analysis in Lentinula edodes.</title>
        <authorList>
            <person name="Sakamoto Y."/>
            <person name="Nakade K."/>
            <person name="Sato S."/>
            <person name="Yoshida Y."/>
            <person name="Miyazaki K."/>
            <person name="Natsume S."/>
            <person name="Konno N."/>
        </authorList>
    </citation>
    <scope>NUCLEOTIDE SEQUENCE [LARGE SCALE GENOMIC DNA]</scope>
    <source>
        <strain evidence="19 20">NBRC 111202</strain>
    </source>
</reference>
<dbReference type="SUPFAM" id="SSF51445">
    <property type="entry name" value="(Trans)glycosidases"/>
    <property type="match status" value="1"/>
</dbReference>
<evidence type="ECO:0000256" key="9">
    <source>
        <dbReference type="ARBA" id="ARBA00022692"/>
    </source>
</evidence>
<dbReference type="Gene3D" id="2.60.40.10">
    <property type="entry name" value="Immunoglobulins"/>
    <property type="match status" value="3"/>
</dbReference>
<reference evidence="19 20" key="1">
    <citation type="submission" date="2016-08" db="EMBL/GenBank/DDBJ databases">
        <authorList>
            <consortium name="Lentinula edodes genome sequencing consortium"/>
            <person name="Sakamoto Y."/>
            <person name="Nakade K."/>
            <person name="Sato S."/>
            <person name="Yoshida Y."/>
            <person name="Miyazaki K."/>
            <person name="Natsume S."/>
            <person name="Konno N."/>
        </authorList>
    </citation>
    <scope>NUCLEOTIDE SEQUENCE [LARGE SCALE GENOMIC DNA]</scope>
    <source>
        <strain evidence="19 20">NBRC 111202</strain>
    </source>
</reference>
<evidence type="ECO:0000256" key="8">
    <source>
        <dbReference type="ARBA" id="ARBA00022525"/>
    </source>
</evidence>
<comment type="subcellular location">
    <subcellularLocation>
        <location evidence="2">Membrane</location>
        <topology evidence="2">Multi-pass membrane protein</topology>
    </subcellularLocation>
    <subcellularLocation>
        <location evidence="3">Secreted</location>
    </subcellularLocation>
</comment>
<dbReference type="Pfam" id="PF17753">
    <property type="entry name" value="Ig_mannosidase"/>
    <property type="match status" value="1"/>
</dbReference>
<evidence type="ECO:0000256" key="6">
    <source>
        <dbReference type="ARBA" id="ARBA00012754"/>
    </source>
</evidence>
<gene>
    <name evidence="19" type="ORF">LENED_003669</name>
</gene>
<evidence type="ECO:0000256" key="7">
    <source>
        <dbReference type="ARBA" id="ARBA00021795"/>
    </source>
</evidence>
<proteinExistence type="inferred from homology"/>
<dbReference type="SUPFAM" id="SSF49303">
    <property type="entry name" value="beta-Galactosidase/glucuronidase domain"/>
    <property type="match status" value="1"/>
</dbReference>
<dbReference type="InterPro" id="IPR054593">
    <property type="entry name" value="Beta-mannosidase-like_N2"/>
</dbReference>
<accession>A0A1Q3E4F1</accession>
<dbReference type="InterPro" id="IPR013783">
    <property type="entry name" value="Ig-like_fold"/>
</dbReference>
<dbReference type="EC" id="3.2.1.25" evidence="6"/>
<keyword evidence="11 16" id="KW-1133">Transmembrane helix</keyword>
<feature type="transmembrane region" description="Helical" evidence="16">
    <location>
        <begin position="279"/>
        <end position="301"/>
    </location>
</feature>
<dbReference type="InterPro" id="IPR041625">
    <property type="entry name" value="Beta-mannosidase_Ig"/>
</dbReference>
<keyword evidence="10 19" id="KW-0378">Hydrolase</keyword>
<comment type="similarity">
    <text evidence="4">Belongs to the glycosyl hydrolase 2 family. Beta-mannosidase A subfamily.</text>
</comment>
<keyword evidence="8" id="KW-0964">Secreted</keyword>
<dbReference type="STRING" id="5353.A0A1Q3E4F1"/>
<evidence type="ECO:0000256" key="11">
    <source>
        <dbReference type="ARBA" id="ARBA00022989"/>
    </source>
</evidence>
<dbReference type="Pfam" id="PF22666">
    <property type="entry name" value="Glyco_hydro_2_N2"/>
    <property type="match status" value="1"/>
</dbReference>
<dbReference type="SUPFAM" id="SSF49785">
    <property type="entry name" value="Galactose-binding domain-like"/>
    <property type="match status" value="1"/>
</dbReference>
<evidence type="ECO:0000313" key="19">
    <source>
        <dbReference type="EMBL" id="GAW02041.1"/>
    </source>
</evidence>
<feature type="transmembrane region" description="Helical" evidence="16">
    <location>
        <begin position="127"/>
        <end position="147"/>
    </location>
</feature>
<feature type="domain" description="Beta-mannosidase-like galactose-binding" evidence="18">
    <location>
        <begin position="355"/>
        <end position="534"/>
    </location>
</feature>
<dbReference type="EMBL" id="BDGU01000080">
    <property type="protein sequence ID" value="GAW02041.1"/>
    <property type="molecule type" value="Genomic_DNA"/>
</dbReference>
<sequence>MGQSSPTSGTFNNKHLTTYAIMTVRTPSLAIRDDTDDCGSGGGADTFFGLRIASIFIILVGSMFGSLFPVIAMRYSKYVKVPNGIFEFAKWFGSGVIIATAFIHLLSPAIDELGSDCLSDAWKGYPYALALCLLSIFGIFIVELIAFRWGTAKLEKLGFVYDAHGHEAGAHAAPGPESLAQDNIEGEKDVRDLSRVMEEETSRGNDAVLDSPLTQILGVAILEFGVVLHSVLVGLTLAVDPDFKVLFVVLVFHQTFEGLGVGSRLAYMQKHLPQAYRNVSVYGALLYGITTPVGIAAGLGVRTTYNPDSTTASIIMMSSPFSFFSKRCQVKALLLGLSLFHCAFAAIFDLSELSWSLKNENGSIVVPGTVPSQAHIDLLKAGVITEPLLEINDFTQRWVWMDNWTYTADLSKFFDTIQPASSDQTLLVFYGLDTIANITFAGIPIAWVNNQFRQYVYDLTPHIPAAAASGGNLTVEFKSAFWYGLNVSSRPDAEFFPGGNGVFEVPAARHYIRKQQIDFGWDWSPAFVPTGIYKPAYLVTLANESDASSITLSSTPPLSPSGSTNTSDVIFIEEVAVDIYKLGSSFNVLPDQSADWVVNVSLAIRAGASVEAPTVQLALPELDVSSEAFTIPTLNGHANETVWAIVQWQIPDAVPQRWYPHNLGTPQLYNLTATLSLPTSSPTSEPHKVSFTTRTGFRTIRLVQLPVPQSDVTERGLTPGDQYHFEVNGKEFWSKGSNLVPFDPFYSRITTDRVQWVLQSAVTSGQNMVRVWGGGILQPSNAGTAGGVYAFYDLCDELGILAWSEFLFSDALSPINPFFLESVEPEIRENVRRLNRHPSVAQWAGGNEIEGIVISTNQSLPNGTIYLDQFVTMFQDFLHDLETSESRSVPYTDCSTTKGFLSLDPYILRFDNGTSGDIYGNSERFDYTATDAFDYSTYPIARFVNEFGFHSMPSIYAWEQALLSPEDFAFNSTVVVSREHHNPAGSLAFPNPNAPEGQAEMTLAAEQWLPVPPFLGSNSSIISGSAQDNATFAAWCYTTQVFQALTIASEINFYRRGAGLPENNLGGIVWQLNDIWQAPSWSSIEFDGRWKVLAYAEERAYRPITIHPFWIPEAENLEVSVMSDILGSDVQGTAQMTWYDWSGKVVQALPAVKFTVPSLNFTAVLNQTGLDTILPPGKGVQDVWMLVNVTAEVPGGGTVTNENYFTPTSLGNVTLIDPEITVNTGYSYEFVLEAKGGVAPWTWIEHPAGTVGMFIDAYTGSPSNAFYLIPGIQKIVRFIPNTALSTVQDPRPIDFVVRSLFNNTILDTGSKVETEVAVDEVQVISISTVDTIGHAPAKPYFPGHGHDGQIPVVPP</sequence>
<keyword evidence="13" id="KW-0325">Glycoprotein</keyword>
<dbReference type="Gene3D" id="3.20.20.80">
    <property type="entry name" value="Glycosidases"/>
    <property type="match status" value="1"/>
</dbReference>
<evidence type="ECO:0000256" key="1">
    <source>
        <dbReference type="ARBA" id="ARBA00000829"/>
    </source>
</evidence>
<dbReference type="Proteomes" id="UP000188533">
    <property type="component" value="Unassembled WGS sequence"/>
</dbReference>
<comment type="catalytic activity">
    <reaction evidence="1">
        <text>Hydrolysis of terminal, non-reducing beta-D-mannose residues in beta-D-mannosides.</text>
        <dbReference type="EC" id="3.2.1.25"/>
    </reaction>
</comment>
<evidence type="ECO:0000259" key="18">
    <source>
        <dbReference type="Pfam" id="PF22666"/>
    </source>
</evidence>